<feature type="domain" description="Secretion system C-terminal sorting" evidence="2">
    <location>
        <begin position="803"/>
        <end position="873"/>
    </location>
</feature>
<evidence type="ECO:0000256" key="1">
    <source>
        <dbReference type="SAM" id="MobiDB-lite"/>
    </source>
</evidence>
<organism evidence="3 4">
    <name type="scientific">Ravibacter arvi</name>
    <dbReference type="NCBI Taxonomy" id="2051041"/>
    <lineage>
        <taxon>Bacteria</taxon>
        <taxon>Pseudomonadati</taxon>
        <taxon>Bacteroidota</taxon>
        <taxon>Cytophagia</taxon>
        <taxon>Cytophagales</taxon>
        <taxon>Spirosomataceae</taxon>
        <taxon>Ravibacter</taxon>
    </lineage>
</organism>
<dbReference type="PROSITE" id="PS50012">
    <property type="entry name" value="RCC1_3"/>
    <property type="match status" value="1"/>
</dbReference>
<proteinExistence type="predicted"/>
<name>A0ABP8LWK2_9BACT</name>
<dbReference type="Pfam" id="PF18962">
    <property type="entry name" value="Por_Secre_tail"/>
    <property type="match status" value="1"/>
</dbReference>
<keyword evidence="4" id="KW-1185">Reference proteome</keyword>
<evidence type="ECO:0000259" key="2">
    <source>
        <dbReference type="Pfam" id="PF18962"/>
    </source>
</evidence>
<dbReference type="InterPro" id="IPR026444">
    <property type="entry name" value="Secre_tail"/>
</dbReference>
<gene>
    <name evidence="3" type="ORF">GCM10023091_16750</name>
</gene>
<dbReference type="EMBL" id="BAABEY010000018">
    <property type="protein sequence ID" value="GAA4437485.1"/>
    <property type="molecule type" value="Genomic_DNA"/>
</dbReference>
<accession>A0ABP8LWK2</accession>
<dbReference type="SUPFAM" id="SSF50985">
    <property type="entry name" value="RCC1/BLIP-II"/>
    <property type="match status" value="1"/>
</dbReference>
<dbReference type="Gene3D" id="2.130.10.30">
    <property type="entry name" value="Regulator of chromosome condensation 1/beta-lactamase-inhibitor protein II"/>
    <property type="match status" value="1"/>
</dbReference>
<dbReference type="RefSeq" id="WP_345027967.1">
    <property type="nucleotide sequence ID" value="NZ_BAABEY010000018.1"/>
</dbReference>
<comment type="caution">
    <text evidence="3">The sequence shown here is derived from an EMBL/GenBank/DDBJ whole genome shotgun (WGS) entry which is preliminary data.</text>
</comment>
<evidence type="ECO:0000313" key="4">
    <source>
        <dbReference type="Proteomes" id="UP001501508"/>
    </source>
</evidence>
<sequence length="875" mass="92617">MNCGLTAVAQGDCYATQGCSDYSNFGYNSTIAGTLEYDNYISAFHTTAVRDIDGTLKIWGEASKPDGVGFFAVPTPINVGNFPGLTGTPLKIAMGSNDRLGSTTARGIQMILLTSDDKLWVWGPDNIVLDGSLTTSYSAFEQLSLGLPPGVTASQVKMMFATYRTLVITTCSGDVWVLSMVSEMRGDGGAGSSTAWSRVQKSTGGYLTNIVAVRGAHRITNQVSFTPSFGALMALDASGNLWTWGPTALLGSGGALANVPISKATQMTLPAGSSSSAIKMIGVTPNWNSYPTYYALYENGSLFAMGSNAYNQIGDWTTTDRSSWVQPRYTGASGPVMNDIKWISPQEHDNAYPFINVITSGKKLFNWGRESGNDLGRSAESSMSASASVNPGEPTNFETGYSNSGMIAVESGGHTTLVLKECVNNFGYVGHRINGSMGDNTTDNGPTGDGVTDDVFHFRTNAVQVCGAPTVDVTLTPSTIGPYCKTNTTVSMIGSPAGGTYGIDPSTPGIATIDPVTGVLTFIGTGTLRVTYMVATSSCGDETTVSTLLNVSDCNNATLTLPGQVWIDDDQDAIIDATETGTDNGFWANLVANTVIASVKVNPDGTFQFVINHDIFNSGGSYFVILTNNPYKAGDALTTPGSTPLNSYNYTGTNRGNTSGCTNTPCRSGYINLGDISTAPANSILPTANFGITNKPLPVTLISFNAKAEGKMAVLNWATISELNNKGFEPQRSPDGRNWKTLGFVAGKAMNGTGKTEYSFPDNTLPAGTNYYRLKQIDLNGAFEYSQMVSLRANGEAVSAEPYPNPVSDRVFLQNIAPEMVKGLNVLSIDGRSLYETTRVTAEGIDVSGLPDGLYVMKIKQADGTTSSHKIVITR</sequence>
<feature type="region of interest" description="Disordered" evidence="1">
    <location>
        <begin position="375"/>
        <end position="394"/>
    </location>
</feature>
<dbReference type="InterPro" id="IPR009091">
    <property type="entry name" value="RCC1/BLIP-II"/>
</dbReference>
<feature type="compositionally biased region" description="Low complexity" evidence="1">
    <location>
        <begin position="378"/>
        <end position="388"/>
    </location>
</feature>
<dbReference type="Proteomes" id="UP001501508">
    <property type="component" value="Unassembled WGS sequence"/>
</dbReference>
<evidence type="ECO:0000313" key="3">
    <source>
        <dbReference type="EMBL" id="GAA4437485.1"/>
    </source>
</evidence>
<reference evidence="4" key="1">
    <citation type="journal article" date="2019" name="Int. J. Syst. Evol. Microbiol.">
        <title>The Global Catalogue of Microorganisms (GCM) 10K type strain sequencing project: providing services to taxonomists for standard genome sequencing and annotation.</title>
        <authorList>
            <consortium name="The Broad Institute Genomics Platform"/>
            <consortium name="The Broad Institute Genome Sequencing Center for Infectious Disease"/>
            <person name="Wu L."/>
            <person name="Ma J."/>
        </authorList>
    </citation>
    <scope>NUCLEOTIDE SEQUENCE [LARGE SCALE GENOMIC DNA]</scope>
    <source>
        <strain evidence="4">JCM 31920</strain>
    </source>
</reference>
<dbReference type="InterPro" id="IPR000408">
    <property type="entry name" value="Reg_chr_condens"/>
</dbReference>
<protein>
    <recommendedName>
        <fullName evidence="2">Secretion system C-terminal sorting domain-containing protein</fullName>
    </recommendedName>
</protein>
<dbReference type="NCBIfam" id="TIGR04183">
    <property type="entry name" value="Por_Secre_tail"/>
    <property type="match status" value="1"/>
</dbReference>